<gene>
    <name evidence="2" type="ORF">SLS62_004566</name>
</gene>
<dbReference type="Proteomes" id="UP001320420">
    <property type="component" value="Unassembled WGS sequence"/>
</dbReference>
<dbReference type="AlphaFoldDB" id="A0AAN9UT52"/>
<protein>
    <submittedName>
        <fullName evidence="2">Uncharacterized protein</fullName>
    </submittedName>
</protein>
<dbReference type="EMBL" id="JAKJXP020000028">
    <property type="protein sequence ID" value="KAK7753491.1"/>
    <property type="molecule type" value="Genomic_DNA"/>
</dbReference>
<feature type="transmembrane region" description="Helical" evidence="1">
    <location>
        <begin position="64"/>
        <end position="86"/>
    </location>
</feature>
<keyword evidence="3" id="KW-1185">Reference proteome</keyword>
<keyword evidence="1" id="KW-0472">Membrane</keyword>
<feature type="transmembrane region" description="Helical" evidence="1">
    <location>
        <begin position="413"/>
        <end position="430"/>
    </location>
</feature>
<evidence type="ECO:0000313" key="2">
    <source>
        <dbReference type="EMBL" id="KAK7753491.1"/>
    </source>
</evidence>
<name>A0AAN9UT52_9PEZI</name>
<keyword evidence="1" id="KW-1133">Transmembrane helix</keyword>
<feature type="transmembrane region" description="Helical" evidence="1">
    <location>
        <begin position="106"/>
        <end position="133"/>
    </location>
</feature>
<feature type="transmembrane region" description="Helical" evidence="1">
    <location>
        <begin position="173"/>
        <end position="194"/>
    </location>
</feature>
<proteinExistence type="predicted"/>
<comment type="caution">
    <text evidence="2">The sequence shown here is derived from an EMBL/GenBank/DDBJ whole genome shotgun (WGS) entry which is preliminary data.</text>
</comment>
<feature type="transmembrane region" description="Helical" evidence="1">
    <location>
        <begin position="245"/>
        <end position="264"/>
    </location>
</feature>
<evidence type="ECO:0000256" key="1">
    <source>
        <dbReference type="SAM" id="Phobius"/>
    </source>
</evidence>
<organism evidence="2 3">
    <name type="scientific">Diatrype stigma</name>
    <dbReference type="NCBI Taxonomy" id="117547"/>
    <lineage>
        <taxon>Eukaryota</taxon>
        <taxon>Fungi</taxon>
        <taxon>Dikarya</taxon>
        <taxon>Ascomycota</taxon>
        <taxon>Pezizomycotina</taxon>
        <taxon>Sordariomycetes</taxon>
        <taxon>Xylariomycetidae</taxon>
        <taxon>Xylariales</taxon>
        <taxon>Diatrypaceae</taxon>
        <taxon>Diatrype</taxon>
    </lineage>
</organism>
<sequence length="436" mass="49416">MAANQAPQDPLNLDDDDEDWTWIRDLEIIVVHNGIIPDDRADDFEIPAHTWTLDPKPLPFFVNFFLNIESTWYLAACLAILLAVHLELDTSYLQQAGYWSYTARMLSGVAVPVAFAVLSMVMYDVFGVGLAFLRKQTWVIIRRHIAARYQGRHQPWYFFPFEILEFAASSAEVLADFSAIVLIVLLKAGGLAIFEILTGYSKDTNTALADEYLAASWYTSVVKLAPEVYGGSIFNVIVCEVVPQFLLQICIASSLYWISILLLVKSQESLIFGGRRPEPFYSLLSALASATALHLMSGTAYQSFHLAFGLLSMTSLQPWLEWTLSFEFTRLFGFRRGFRSNVFPGVVVKALLLYVAHNIVAFACQAMTTAFWPLWRPCLAYLTVFVETHIQAAYPEWQQIMSRSIQRVHRRHYIRAAMTLLFGAISSWPMPANLFE</sequence>
<evidence type="ECO:0000313" key="3">
    <source>
        <dbReference type="Proteomes" id="UP001320420"/>
    </source>
</evidence>
<accession>A0AAN9UT52</accession>
<reference evidence="2 3" key="1">
    <citation type="submission" date="2024-02" db="EMBL/GenBank/DDBJ databases">
        <title>De novo assembly and annotation of 12 fungi associated with fruit tree decline syndrome in Ontario, Canada.</title>
        <authorList>
            <person name="Sulman M."/>
            <person name="Ellouze W."/>
            <person name="Ilyukhin E."/>
        </authorList>
    </citation>
    <scope>NUCLEOTIDE SEQUENCE [LARGE SCALE GENOMIC DNA]</scope>
    <source>
        <strain evidence="2 3">M11/M66-122</strain>
    </source>
</reference>
<feature type="transmembrane region" description="Helical" evidence="1">
    <location>
        <begin position="280"/>
        <end position="297"/>
    </location>
</feature>
<keyword evidence="1" id="KW-0812">Transmembrane</keyword>
<feature type="transmembrane region" description="Helical" evidence="1">
    <location>
        <begin position="341"/>
        <end position="368"/>
    </location>
</feature>